<organism evidence="10 11">
    <name type="scientific">Elysia marginata</name>
    <dbReference type="NCBI Taxonomy" id="1093978"/>
    <lineage>
        <taxon>Eukaryota</taxon>
        <taxon>Metazoa</taxon>
        <taxon>Spiralia</taxon>
        <taxon>Lophotrochozoa</taxon>
        <taxon>Mollusca</taxon>
        <taxon>Gastropoda</taxon>
        <taxon>Heterobranchia</taxon>
        <taxon>Euthyneura</taxon>
        <taxon>Panpulmonata</taxon>
        <taxon>Sacoglossa</taxon>
        <taxon>Placobranchoidea</taxon>
        <taxon>Plakobranchidae</taxon>
        <taxon>Elysia</taxon>
    </lineage>
</organism>
<comment type="subcellular location">
    <subcellularLocation>
        <location evidence="7">Mitochondrion inner membrane</location>
        <topology evidence="7">Single-pass membrane protein</topology>
    </subcellularLocation>
</comment>
<comment type="caution">
    <text evidence="10">The sequence shown here is derived from an EMBL/GenBank/DDBJ whole genome shotgun (WGS) entry which is preliminary data.</text>
</comment>
<feature type="region of interest" description="Disordered" evidence="9">
    <location>
        <begin position="94"/>
        <end position="116"/>
    </location>
</feature>
<evidence type="ECO:0000256" key="7">
    <source>
        <dbReference type="RuleBase" id="RU363000"/>
    </source>
</evidence>
<dbReference type="InterPro" id="IPR019133">
    <property type="entry name" value="MIC60"/>
</dbReference>
<comment type="similarity">
    <text evidence="1 7">Belongs to the MICOS complex subunit Mic60 family.</text>
</comment>
<keyword evidence="3 7" id="KW-0999">Mitochondrion inner membrane</keyword>
<evidence type="ECO:0000256" key="6">
    <source>
        <dbReference type="ARBA" id="ARBA00023136"/>
    </source>
</evidence>
<evidence type="ECO:0000313" key="11">
    <source>
        <dbReference type="Proteomes" id="UP000762676"/>
    </source>
</evidence>
<accession>A0AAV4J444</accession>
<feature type="coiled-coil region" evidence="8">
    <location>
        <begin position="316"/>
        <end position="343"/>
    </location>
</feature>
<name>A0AAV4J444_9GAST</name>
<keyword evidence="4 7" id="KW-1133">Transmembrane helix</keyword>
<keyword evidence="8" id="KW-0175">Coiled coil</keyword>
<evidence type="ECO:0000256" key="2">
    <source>
        <dbReference type="ARBA" id="ARBA00022692"/>
    </source>
</evidence>
<protein>
    <recommendedName>
        <fullName evidence="7">MICOS complex subunit MIC60</fullName>
    </recommendedName>
    <alternativeName>
        <fullName evidence="7">Mitofilin</fullName>
    </alternativeName>
</protein>
<feature type="transmembrane region" description="Helical" evidence="7">
    <location>
        <begin position="47"/>
        <end position="68"/>
    </location>
</feature>
<evidence type="ECO:0000256" key="3">
    <source>
        <dbReference type="ARBA" id="ARBA00022792"/>
    </source>
</evidence>
<evidence type="ECO:0000256" key="8">
    <source>
        <dbReference type="SAM" id="Coils"/>
    </source>
</evidence>
<dbReference type="EMBL" id="BMAT01006665">
    <property type="protein sequence ID" value="GFS17552.1"/>
    <property type="molecule type" value="Genomic_DNA"/>
</dbReference>
<dbReference type="Pfam" id="PF09731">
    <property type="entry name" value="Mitofilin"/>
    <property type="match status" value="1"/>
</dbReference>
<feature type="compositionally biased region" description="Basic and acidic residues" evidence="9">
    <location>
        <begin position="214"/>
        <end position="235"/>
    </location>
</feature>
<keyword evidence="11" id="KW-1185">Reference proteome</keyword>
<dbReference type="GO" id="GO:0061617">
    <property type="term" value="C:MICOS complex"/>
    <property type="evidence" value="ECO:0007669"/>
    <property type="project" value="TreeGrafter"/>
</dbReference>
<keyword evidence="6 7" id="KW-0472">Membrane</keyword>
<feature type="coiled-coil region" evidence="8">
    <location>
        <begin position="418"/>
        <end position="460"/>
    </location>
</feature>
<reference evidence="10 11" key="1">
    <citation type="journal article" date="2021" name="Elife">
        <title>Chloroplast acquisition without the gene transfer in kleptoplastic sea slugs, Plakobranchus ocellatus.</title>
        <authorList>
            <person name="Maeda T."/>
            <person name="Takahashi S."/>
            <person name="Yoshida T."/>
            <person name="Shimamura S."/>
            <person name="Takaki Y."/>
            <person name="Nagai Y."/>
            <person name="Toyoda A."/>
            <person name="Suzuki Y."/>
            <person name="Arimoto A."/>
            <person name="Ishii H."/>
            <person name="Satoh N."/>
            <person name="Nishiyama T."/>
            <person name="Hasebe M."/>
            <person name="Maruyama T."/>
            <person name="Minagawa J."/>
            <person name="Obokata J."/>
            <person name="Shigenobu S."/>
        </authorList>
    </citation>
    <scope>NUCLEOTIDE SEQUENCE [LARGE SCALE GENOMIC DNA]</scope>
</reference>
<proteinExistence type="inferred from homology"/>
<sequence length="768" mass="86709">MWKVNNQRQCCRIFYMARKHLSTEAAPPKPSPPPPAPPAPKKGGFGFFKFLGVTIPAVGGGIIGYAWYDAEFRKQMESNVPYAKEVFEAIFPSTEPKSPSTSSWPQTSKKKEEVSHLGVQNDASLQPLSLGTDPQQNSSLKTKNLFKMLEDPEKRLTEEVIAHRLNPLHGLTAPEVATQQSYLPQLQEIDLEQLLKSPPHEEKNSKGQSTALNTEKETDKKVEKTSEKQSVEAQLRRIEDEEKADNAAFEVAVHKLLTNCESLSEEAVKAQVDYASAVRNHTKLLRQAMDDTADILQKDAQWEAVAIAYSEREYAKDRAHDLIAEAKRTIENLREIINSGKSNKVTKQNPAIVPASKRISDFLKDISGSTAQIRQAESEANVMLKYKDLVDKGKKQFQKEIESLLPDVKIGNGKKLSEDELNALIAHAHRRIEQLQKQIAEHLAMERQRLNTALETQRQEDIHLTNSAVLDERVRLKQEFDVEQQKMEMEYLVKMEAEVRKQLARQAAAHSDHIKDVLAVQQDQLGQEFNRELHAKLLEEREKFQTEVAGWISRLKGIEAAVDARADSEKIARSAQDLWLACIALNAILHFGNESETDEKKPVPLRSKVEAILNSGMKHPFVETVANAIPTEALDKGVNTEDELRSRFMRVARICRRLGLVQAPNTSLYKYFVSYFHSFLVFDHISAEEPSDEVDLAKLDNFDLIAYAQYWMEKGSLELALKFMSQLNGESRKAASDWIRDARLLLETKQCAFTLTAFASATGLANTF</sequence>
<feature type="compositionally biased region" description="Low complexity" evidence="9">
    <location>
        <begin position="94"/>
        <end position="105"/>
    </location>
</feature>
<evidence type="ECO:0000256" key="1">
    <source>
        <dbReference type="ARBA" id="ARBA00010877"/>
    </source>
</evidence>
<dbReference type="PANTHER" id="PTHR15415:SF7">
    <property type="entry name" value="MICOS COMPLEX SUBUNIT MIC60"/>
    <property type="match status" value="1"/>
</dbReference>
<feature type="region of interest" description="Disordered" evidence="9">
    <location>
        <begin position="198"/>
        <end position="235"/>
    </location>
</feature>
<gene>
    <name evidence="10" type="ORF">ElyMa_003242000</name>
</gene>
<keyword evidence="5 7" id="KW-0496">Mitochondrion</keyword>
<comment type="function">
    <text evidence="7">Component of the MICOS complex, a large protein complex of the mitochondrial inner membrane that plays crucial roles in the maintenance of crista junctions, inner membrane architecture, and formation of contact sites to the outer membrane.</text>
</comment>
<dbReference type="Proteomes" id="UP000762676">
    <property type="component" value="Unassembled WGS sequence"/>
</dbReference>
<evidence type="ECO:0000313" key="10">
    <source>
        <dbReference type="EMBL" id="GFS17552.1"/>
    </source>
</evidence>
<dbReference type="GO" id="GO:0042407">
    <property type="term" value="P:cristae formation"/>
    <property type="evidence" value="ECO:0007669"/>
    <property type="project" value="TreeGrafter"/>
</dbReference>
<dbReference type="AlphaFoldDB" id="A0AAV4J444"/>
<keyword evidence="2 7" id="KW-0812">Transmembrane</keyword>
<evidence type="ECO:0000256" key="5">
    <source>
        <dbReference type="ARBA" id="ARBA00023128"/>
    </source>
</evidence>
<comment type="subunit">
    <text evidence="7">Component of the mitochondrial contact site and cristae organizing system (MICOS) complex.</text>
</comment>
<evidence type="ECO:0000256" key="9">
    <source>
        <dbReference type="SAM" id="MobiDB-lite"/>
    </source>
</evidence>
<evidence type="ECO:0000256" key="4">
    <source>
        <dbReference type="ARBA" id="ARBA00022989"/>
    </source>
</evidence>
<dbReference type="PANTHER" id="PTHR15415">
    <property type="entry name" value="MITOFILIN"/>
    <property type="match status" value="1"/>
</dbReference>